<dbReference type="RefSeq" id="WP_139012888.1">
    <property type="nucleotide sequence ID" value="NZ_VBSN01000042.1"/>
</dbReference>
<organism evidence="1 2">
    <name type="scientific">Dyadobacter flavalbus</name>
    <dbReference type="NCBI Taxonomy" id="2579942"/>
    <lineage>
        <taxon>Bacteria</taxon>
        <taxon>Pseudomonadati</taxon>
        <taxon>Bacteroidota</taxon>
        <taxon>Cytophagia</taxon>
        <taxon>Cytophagales</taxon>
        <taxon>Spirosomataceae</taxon>
        <taxon>Dyadobacter</taxon>
    </lineage>
</organism>
<gene>
    <name evidence="1" type="ORF">FEM33_15250</name>
</gene>
<protein>
    <submittedName>
        <fullName evidence="1">Uncharacterized protein</fullName>
    </submittedName>
</protein>
<proteinExistence type="predicted"/>
<comment type="caution">
    <text evidence="1">The sequence shown here is derived from an EMBL/GenBank/DDBJ whole genome shotgun (WGS) entry which is preliminary data.</text>
</comment>
<dbReference type="AlphaFoldDB" id="A0A5M8QS12"/>
<evidence type="ECO:0000313" key="2">
    <source>
        <dbReference type="Proteomes" id="UP000323994"/>
    </source>
</evidence>
<dbReference type="EMBL" id="VBSN01000042">
    <property type="protein sequence ID" value="KAA6438869.1"/>
    <property type="molecule type" value="Genomic_DNA"/>
</dbReference>
<accession>A0A5M8QS12</accession>
<name>A0A5M8QS12_9BACT</name>
<reference evidence="1 2" key="1">
    <citation type="submission" date="2019-05" db="EMBL/GenBank/DDBJ databases">
        <authorList>
            <person name="Qu J.-H."/>
        </authorList>
    </citation>
    <scope>NUCLEOTIDE SEQUENCE [LARGE SCALE GENOMIC DNA]</scope>
    <source>
        <strain evidence="1 2">NS28</strain>
    </source>
</reference>
<sequence length="92" mass="10608">MDDSQRKQEMASARTKFATLQQRSLYEIAHEVGIKGIVSDMNTMGTEDWKTTSLCLFWLLNNTDYPYDKTVLDLYADLDAILKGHNDIRFIS</sequence>
<evidence type="ECO:0000313" key="1">
    <source>
        <dbReference type="EMBL" id="KAA6438869.1"/>
    </source>
</evidence>
<dbReference type="Proteomes" id="UP000323994">
    <property type="component" value="Unassembled WGS sequence"/>
</dbReference>
<keyword evidence="2" id="KW-1185">Reference proteome</keyword>